<dbReference type="GO" id="GO:0016810">
    <property type="term" value="F:hydrolase activity, acting on carbon-nitrogen (but not peptide) bonds"/>
    <property type="evidence" value="ECO:0007669"/>
    <property type="project" value="InterPro"/>
</dbReference>
<dbReference type="SUPFAM" id="SSF88713">
    <property type="entry name" value="Glycoside hydrolase/deacetylase"/>
    <property type="match status" value="1"/>
</dbReference>
<dbReference type="PROSITE" id="PS51677">
    <property type="entry name" value="NODB"/>
    <property type="match status" value="1"/>
</dbReference>
<gene>
    <name evidence="3" type="ORF">BX592_106301</name>
</gene>
<comment type="caution">
    <text evidence="3">The sequence shown here is derived from an EMBL/GenBank/DDBJ whole genome shotgun (WGS) entry which is preliminary data.</text>
</comment>
<feature type="domain" description="NodB homology" evidence="2">
    <location>
        <begin position="62"/>
        <end position="286"/>
    </location>
</feature>
<dbReference type="InterPro" id="IPR002509">
    <property type="entry name" value="NODB_dom"/>
</dbReference>
<organism evidence="3 4">
    <name type="scientific">Paraburkholderia rhizosphaerae</name>
    <dbReference type="NCBI Taxonomy" id="480658"/>
    <lineage>
        <taxon>Bacteria</taxon>
        <taxon>Pseudomonadati</taxon>
        <taxon>Pseudomonadota</taxon>
        <taxon>Betaproteobacteria</taxon>
        <taxon>Burkholderiales</taxon>
        <taxon>Burkholderiaceae</taxon>
        <taxon>Paraburkholderia</taxon>
    </lineage>
</organism>
<evidence type="ECO:0000313" key="3">
    <source>
        <dbReference type="EMBL" id="TDY52004.1"/>
    </source>
</evidence>
<keyword evidence="1" id="KW-0732">Signal</keyword>
<dbReference type="Proteomes" id="UP000295509">
    <property type="component" value="Unassembled WGS sequence"/>
</dbReference>
<dbReference type="RefSeq" id="WP_134191764.1">
    <property type="nucleotide sequence ID" value="NZ_JBHLUW010000056.1"/>
</dbReference>
<dbReference type="InterPro" id="IPR051398">
    <property type="entry name" value="Polysacch_Deacetylase"/>
</dbReference>
<evidence type="ECO:0000313" key="4">
    <source>
        <dbReference type="Proteomes" id="UP000295509"/>
    </source>
</evidence>
<dbReference type="CDD" id="cd10969">
    <property type="entry name" value="CE4_Ecf1_like_5s"/>
    <property type="match status" value="1"/>
</dbReference>
<evidence type="ECO:0000259" key="2">
    <source>
        <dbReference type="PROSITE" id="PS51677"/>
    </source>
</evidence>
<name>A0A4R8LW67_9BURK</name>
<dbReference type="EMBL" id="SORE01000006">
    <property type="protein sequence ID" value="TDY52004.1"/>
    <property type="molecule type" value="Genomic_DNA"/>
</dbReference>
<protein>
    <submittedName>
        <fullName evidence="3">Polysaccharide deacetylase</fullName>
    </submittedName>
</protein>
<sequence length="286" mass="32430">MTRVALAVPVLMYHHVSPTPGMITVSPAHFAEQIACLARRGYRTLNARELADYLRGAPVAPKSVVITFDDGYLDNWVHAHPVLQRYGFSAICFLVSAWPGDGPARPHASSGGCGKLPYLLSHAESEDAIAKGRADDAILRWSEIEAMRRCGTFEFHSHTHCHARWDMVTRNRGEKRERLHDDLVRARDTLRSRLGEVSNHLCWPQGYYDDDYLDVALSAGFRHFYTCDRGTNSFRRWSASQPLTPAFPGHSIRRLEVRDRSAAWLASRLWVHARPLVSRAYLAIKR</sequence>
<proteinExistence type="predicted"/>
<dbReference type="Gene3D" id="3.20.20.370">
    <property type="entry name" value="Glycoside hydrolase/deacetylase"/>
    <property type="match status" value="1"/>
</dbReference>
<dbReference type="Pfam" id="PF01522">
    <property type="entry name" value="Polysacc_deac_1"/>
    <property type="match status" value="1"/>
</dbReference>
<dbReference type="AlphaFoldDB" id="A0A4R8LW67"/>
<dbReference type="GO" id="GO:0005975">
    <property type="term" value="P:carbohydrate metabolic process"/>
    <property type="evidence" value="ECO:0007669"/>
    <property type="project" value="InterPro"/>
</dbReference>
<reference evidence="3 4" key="1">
    <citation type="submission" date="2019-03" db="EMBL/GenBank/DDBJ databases">
        <title>Genomic Encyclopedia of Type Strains, Phase III (KMG-III): the genomes of soil and plant-associated and newly described type strains.</title>
        <authorList>
            <person name="Whitman W."/>
        </authorList>
    </citation>
    <scope>NUCLEOTIDE SEQUENCE [LARGE SCALE GENOMIC DNA]</scope>
    <source>
        <strain evidence="3 4">LMG 29544</strain>
    </source>
</reference>
<accession>A0A4R8LW67</accession>
<dbReference type="PANTHER" id="PTHR34216">
    <property type="match status" value="1"/>
</dbReference>
<evidence type="ECO:0000256" key="1">
    <source>
        <dbReference type="ARBA" id="ARBA00022729"/>
    </source>
</evidence>
<dbReference type="OrthoDB" id="9814639at2"/>
<dbReference type="PANTHER" id="PTHR34216:SF13">
    <property type="entry name" value="XYLANASE_CHITIN DEACETYLASE"/>
    <property type="match status" value="1"/>
</dbReference>
<dbReference type="InterPro" id="IPR011330">
    <property type="entry name" value="Glyco_hydro/deAcase_b/a-brl"/>
</dbReference>
<keyword evidence="4" id="KW-1185">Reference proteome</keyword>